<dbReference type="Proteomes" id="UP000324222">
    <property type="component" value="Unassembled WGS sequence"/>
</dbReference>
<reference evidence="2 3" key="1">
    <citation type="submission" date="2019-05" db="EMBL/GenBank/DDBJ databases">
        <title>Another draft genome of Portunus trituberculatus and its Hox gene families provides insights of decapod evolution.</title>
        <authorList>
            <person name="Jeong J.-H."/>
            <person name="Song I."/>
            <person name="Kim S."/>
            <person name="Choi T."/>
            <person name="Kim D."/>
            <person name="Ryu S."/>
            <person name="Kim W."/>
        </authorList>
    </citation>
    <scope>NUCLEOTIDE SEQUENCE [LARGE SCALE GENOMIC DNA]</scope>
    <source>
        <tissue evidence="2">Muscle</tissue>
    </source>
</reference>
<dbReference type="EMBL" id="VSRR010010561">
    <property type="protein sequence ID" value="MPC51999.1"/>
    <property type="molecule type" value="Genomic_DNA"/>
</dbReference>
<comment type="caution">
    <text evidence="2">The sequence shown here is derived from an EMBL/GenBank/DDBJ whole genome shotgun (WGS) entry which is preliminary data.</text>
</comment>
<keyword evidence="3" id="KW-1185">Reference proteome</keyword>
<organism evidence="2 3">
    <name type="scientific">Portunus trituberculatus</name>
    <name type="common">Swimming crab</name>
    <name type="synonym">Neptunus trituberculatus</name>
    <dbReference type="NCBI Taxonomy" id="210409"/>
    <lineage>
        <taxon>Eukaryota</taxon>
        <taxon>Metazoa</taxon>
        <taxon>Ecdysozoa</taxon>
        <taxon>Arthropoda</taxon>
        <taxon>Crustacea</taxon>
        <taxon>Multicrustacea</taxon>
        <taxon>Malacostraca</taxon>
        <taxon>Eumalacostraca</taxon>
        <taxon>Eucarida</taxon>
        <taxon>Decapoda</taxon>
        <taxon>Pleocyemata</taxon>
        <taxon>Brachyura</taxon>
        <taxon>Eubrachyura</taxon>
        <taxon>Portunoidea</taxon>
        <taxon>Portunidae</taxon>
        <taxon>Portuninae</taxon>
        <taxon>Portunus</taxon>
    </lineage>
</organism>
<sequence>MYCFPSYIGQGPLNYRVPPRAGLGSRGRDQSSVTSRGALLGAELPVTSQSFGSAHGYPVLRVEGPYNSMGPDIGKGPITSTATRSHG</sequence>
<feature type="compositionally biased region" description="Polar residues" evidence="1">
    <location>
        <begin position="78"/>
        <end position="87"/>
    </location>
</feature>
<proteinExistence type="predicted"/>
<evidence type="ECO:0000313" key="2">
    <source>
        <dbReference type="EMBL" id="MPC51999.1"/>
    </source>
</evidence>
<evidence type="ECO:0000256" key="1">
    <source>
        <dbReference type="SAM" id="MobiDB-lite"/>
    </source>
</evidence>
<accession>A0A5B7G346</accession>
<name>A0A5B7G346_PORTR</name>
<protein>
    <submittedName>
        <fullName evidence="2">Uncharacterized protein</fullName>
    </submittedName>
</protein>
<evidence type="ECO:0000313" key="3">
    <source>
        <dbReference type="Proteomes" id="UP000324222"/>
    </source>
</evidence>
<feature type="region of interest" description="Disordered" evidence="1">
    <location>
        <begin position="65"/>
        <end position="87"/>
    </location>
</feature>
<gene>
    <name evidence="2" type="ORF">E2C01_045858</name>
</gene>
<dbReference type="AlphaFoldDB" id="A0A5B7G346"/>